<dbReference type="Proteomes" id="UP000887574">
    <property type="component" value="Unplaced"/>
</dbReference>
<keyword evidence="2" id="KW-1185">Reference proteome</keyword>
<dbReference type="GO" id="GO:0140664">
    <property type="term" value="F:ATP-dependent DNA damage sensor activity"/>
    <property type="evidence" value="ECO:0007669"/>
    <property type="project" value="InterPro"/>
</dbReference>
<comment type="similarity">
    <text evidence="1">Belongs to the DNA mismatch repair MutL/HexB family.</text>
</comment>
<dbReference type="PANTHER" id="PTHR10073:SF12">
    <property type="entry name" value="DNA MISMATCH REPAIR PROTEIN MLH1"/>
    <property type="match status" value="1"/>
</dbReference>
<proteinExistence type="inferred from homology"/>
<evidence type="ECO:0000256" key="1">
    <source>
        <dbReference type="ARBA" id="ARBA00006082"/>
    </source>
</evidence>
<dbReference type="InterPro" id="IPR038973">
    <property type="entry name" value="MutL/Mlh/Pms-like"/>
</dbReference>
<dbReference type="PANTHER" id="PTHR10073">
    <property type="entry name" value="DNA MISMATCH REPAIR PROTEIN MLH, PMS, MUTL"/>
    <property type="match status" value="1"/>
</dbReference>
<organism evidence="2 3">
    <name type="scientific">Ditylenchus dipsaci</name>
    <dbReference type="NCBI Taxonomy" id="166011"/>
    <lineage>
        <taxon>Eukaryota</taxon>
        <taxon>Metazoa</taxon>
        <taxon>Ecdysozoa</taxon>
        <taxon>Nematoda</taxon>
        <taxon>Chromadorea</taxon>
        <taxon>Rhabditida</taxon>
        <taxon>Tylenchina</taxon>
        <taxon>Tylenchomorpha</taxon>
        <taxon>Sphaerularioidea</taxon>
        <taxon>Anguinidae</taxon>
        <taxon>Anguininae</taxon>
        <taxon>Ditylenchus</taxon>
    </lineage>
</organism>
<name>A0A915DZA2_9BILA</name>
<dbReference type="GO" id="GO:0006298">
    <property type="term" value="P:mismatch repair"/>
    <property type="evidence" value="ECO:0007669"/>
    <property type="project" value="InterPro"/>
</dbReference>
<dbReference type="SUPFAM" id="SSF55874">
    <property type="entry name" value="ATPase domain of HSP90 chaperone/DNA topoisomerase II/histidine kinase"/>
    <property type="match status" value="1"/>
</dbReference>
<dbReference type="WBParaSite" id="jg25268">
    <property type="protein sequence ID" value="jg25268"/>
    <property type="gene ID" value="jg25268"/>
</dbReference>
<sequence length="114" mass="12608">MRAQEISRIAMLPEKVMNKIAAAEVVVRPVDVVKELIENCLDAGATEITVSIRNGGVDLVRVKYCMLFSLRLCPHATSKLKKCSDLPKMATYGFRGEAMASISYVAQLNFETEL</sequence>
<dbReference type="GO" id="GO:0016887">
    <property type="term" value="F:ATP hydrolysis activity"/>
    <property type="evidence" value="ECO:0007669"/>
    <property type="project" value="InterPro"/>
</dbReference>
<dbReference type="Gene3D" id="3.30.565.10">
    <property type="entry name" value="Histidine kinase-like ATPase, C-terminal domain"/>
    <property type="match status" value="2"/>
</dbReference>
<evidence type="ECO:0000313" key="2">
    <source>
        <dbReference type="Proteomes" id="UP000887574"/>
    </source>
</evidence>
<dbReference type="GO" id="GO:0032389">
    <property type="term" value="C:MutLalpha complex"/>
    <property type="evidence" value="ECO:0007669"/>
    <property type="project" value="TreeGrafter"/>
</dbReference>
<dbReference type="InterPro" id="IPR036890">
    <property type="entry name" value="HATPase_C_sf"/>
</dbReference>
<accession>A0A915DZA2</accession>
<evidence type="ECO:0000313" key="3">
    <source>
        <dbReference type="WBParaSite" id="jg25268"/>
    </source>
</evidence>
<protein>
    <submittedName>
        <fullName evidence="3">Uncharacterized protein</fullName>
    </submittedName>
</protein>
<reference evidence="3" key="1">
    <citation type="submission" date="2022-11" db="UniProtKB">
        <authorList>
            <consortium name="WormBaseParasite"/>
        </authorList>
    </citation>
    <scope>IDENTIFICATION</scope>
</reference>
<dbReference type="AlphaFoldDB" id="A0A915DZA2"/>